<dbReference type="CDD" id="cd00093">
    <property type="entry name" value="HTH_XRE"/>
    <property type="match status" value="1"/>
</dbReference>
<dbReference type="Gene3D" id="1.10.260.40">
    <property type="entry name" value="lambda repressor-like DNA-binding domains"/>
    <property type="match status" value="1"/>
</dbReference>
<dbReference type="PROSITE" id="PS50943">
    <property type="entry name" value="HTH_CROC1"/>
    <property type="match status" value="1"/>
</dbReference>
<dbReference type="Proteomes" id="UP000183843">
    <property type="component" value="Unassembled WGS sequence"/>
</dbReference>
<name>A0A1I0V8N6_SELRU</name>
<dbReference type="SUPFAM" id="SSF47413">
    <property type="entry name" value="lambda repressor-like DNA-binding domains"/>
    <property type="match status" value="1"/>
</dbReference>
<accession>A0A1I0V8N6</accession>
<dbReference type="InterPro" id="IPR010982">
    <property type="entry name" value="Lambda_DNA-bd_dom_sf"/>
</dbReference>
<dbReference type="RefSeq" id="WP_074812207.1">
    <property type="nucleotide sequence ID" value="NZ_FOJX01000001.1"/>
</dbReference>
<protein>
    <submittedName>
        <fullName evidence="3">Transcriptional regulator, contains XRE-family HTH domain</fullName>
    </submittedName>
</protein>
<reference evidence="3 4" key="1">
    <citation type="submission" date="2016-10" db="EMBL/GenBank/DDBJ databases">
        <authorList>
            <person name="de Groot N.N."/>
        </authorList>
    </citation>
    <scope>NUCLEOTIDE SEQUENCE [LARGE SCALE GENOMIC DNA]</scope>
    <source>
        <strain evidence="3 4">L14</strain>
    </source>
</reference>
<gene>
    <name evidence="3" type="ORF">SAMN05216587_101377</name>
</gene>
<evidence type="ECO:0000313" key="4">
    <source>
        <dbReference type="Proteomes" id="UP000183843"/>
    </source>
</evidence>
<dbReference type="PANTHER" id="PTHR46558">
    <property type="entry name" value="TRACRIPTIONAL REGULATORY PROTEIN-RELATED-RELATED"/>
    <property type="match status" value="1"/>
</dbReference>
<dbReference type="EMBL" id="FOJX01000001">
    <property type="protein sequence ID" value="SFA72638.1"/>
    <property type="molecule type" value="Genomic_DNA"/>
</dbReference>
<organism evidence="3 4">
    <name type="scientific">Selenomonas ruminantium</name>
    <dbReference type="NCBI Taxonomy" id="971"/>
    <lineage>
        <taxon>Bacteria</taxon>
        <taxon>Bacillati</taxon>
        <taxon>Bacillota</taxon>
        <taxon>Negativicutes</taxon>
        <taxon>Selenomonadales</taxon>
        <taxon>Selenomonadaceae</taxon>
        <taxon>Selenomonas</taxon>
    </lineage>
</organism>
<sequence length="107" mass="12136">MVNNILTSFFVRRLPEIRRSKGVTRKEIAKGVGITLGKYDKWEAGKVLPKSEDIARLASFYEMSVDEFLGLTEEESEAIKQKLIEDAEMLSPEARKIVVDAMTDKQT</sequence>
<dbReference type="GO" id="GO:0003677">
    <property type="term" value="F:DNA binding"/>
    <property type="evidence" value="ECO:0007669"/>
    <property type="project" value="UniProtKB-KW"/>
</dbReference>
<evidence type="ECO:0000313" key="3">
    <source>
        <dbReference type="EMBL" id="SFA72638.1"/>
    </source>
</evidence>
<evidence type="ECO:0000259" key="2">
    <source>
        <dbReference type="PROSITE" id="PS50943"/>
    </source>
</evidence>
<dbReference type="AlphaFoldDB" id="A0A1I0V8N6"/>
<evidence type="ECO:0000256" key="1">
    <source>
        <dbReference type="ARBA" id="ARBA00023125"/>
    </source>
</evidence>
<dbReference type="InterPro" id="IPR001387">
    <property type="entry name" value="Cro/C1-type_HTH"/>
</dbReference>
<feature type="domain" description="HTH cro/C1-type" evidence="2">
    <location>
        <begin position="16"/>
        <end position="68"/>
    </location>
</feature>
<dbReference type="Pfam" id="PF13560">
    <property type="entry name" value="HTH_31"/>
    <property type="match status" value="1"/>
</dbReference>
<proteinExistence type="predicted"/>
<dbReference type="PANTHER" id="PTHR46558:SF11">
    <property type="entry name" value="HTH-TYPE TRANSCRIPTIONAL REGULATOR XRE"/>
    <property type="match status" value="1"/>
</dbReference>
<dbReference type="SMART" id="SM00530">
    <property type="entry name" value="HTH_XRE"/>
    <property type="match status" value="1"/>
</dbReference>
<keyword evidence="1" id="KW-0238">DNA-binding</keyword>